<reference evidence="2" key="2">
    <citation type="submission" date="2020-11" db="EMBL/GenBank/DDBJ databases">
        <authorList>
            <person name="McCartney M.A."/>
            <person name="Auch B."/>
            <person name="Kono T."/>
            <person name="Mallez S."/>
            <person name="Becker A."/>
            <person name="Gohl D.M."/>
            <person name="Silverstein K.A.T."/>
            <person name="Koren S."/>
            <person name="Bechman K.B."/>
            <person name="Herman A."/>
            <person name="Abrahante J.E."/>
            <person name="Garbe J."/>
        </authorList>
    </citation>
    <scope>NUCLEOTIDE SEQUENCE</scope>
    <source>
        <strain evidence="2">Duluth1</strain>
        <tissue evidence="2">Whole animal</tissue>
    </source>
</reference>
<comment type="caution">
    <text evidence="2">The sequence shown here is derived from an EMBL/GenBank/DDBJ whole genome shotgun (WGS) entry which is preliminary data.</text>
</comment>
<feature type="region of interest" description="Disordered" evidence="1">
    <location>
        <begin position="1"/>
        <end position="24"/>
    </location>
</feature>
<feature type="compositionally biased region" description="Basic residues" evidence="1">
    <location>
        <begin position="1"/>
        <end position="15"/>
    </location>
</feature>
<evidence type="ECO:0000313" key="3">
    <source>
        <dbReference type="Proteomes" id="UP000828390"/>
    </source>
</evidence>
<keyword evidence="3" id="KW-1185">Reference proteome</keyword>
<organism evidence="2 3">
    <name type="scientific">Dreissena polymorpha</name>
    <name type="common">Zebra mussel</name>
    <name type="synonym">Mytilus polymorpha</name>
    <dbReference type="NCBI Taxonomy" id="45954"/>
    <lineage>
        <taxon>Eukaryota</taxon>
        <taxon>Metazoa</taxon>
        <taxon>Spiralia</taxon>
        <taxon>Lophotrochozoa</taxon>
        <taxon>Mollusca</taxon>
        <taxon>Bivalvia</taxon>
        <taxon>Autobranchia</taxon>
        <taxon>Heteroconchia</taxon>
        <taxon>Euheterodonta</taxon>
        <taxon>Imparidentia</taxon>
        <taxon>Neoheterodontei</taxon>
        <taxon>Myida</taxon>
        <taxon>Dreissenoidea</taxon>
        <taxon>Dreissenidae</taxon>
        <taxon>Dreissena</taxon>
    </lineage>
</organism>
<evidence type="ECO:0000256" key="1">
    <source>
        <dbReference type="SAM" id="MobiDB-lite"/>
    </source>
</evidence>
<sequence>MLKHVTLHGAVRRVHGNKERRPMHARQLEDVQRVVYFLKNTAETIGIFYPAAPRGNDCIPAVF</sequence>
<reference evidence="2" key="1">
    <citation type="journal article" date="2019" name="bioRxiv">
        <title>The Genome of the Zebra Mussel, Dreissena polymorpha: A Resource for Invasive Species Research.</title>
        <authorList>
            <person name="McCartney M.A."/>
            <person name="Auch B."/>
            <person name="Kono T."/>
            <person name="Mallez S."/>
            <person name="Zhang Y."/>
            <person name="Obille A."/>
            <person name="Becker A."/>
            <person name="Abrahante J.E."/>
            <person name="Garbe J."/>
            <person name="Badalamenti J.P."/>
            <person name="Herman A."/>
            <person name="Mangelson H."/>
            <person name="Liachko I."/>
            <person name="Sullivan S."/>
            <person name="Sone E.D."/>
            <person name="Koren S."/>
            <person name="Silverstein K.A.T."/>
            <person name="Beckman K.B."/>
            <person name="Gohl D.M."/>
        </authorList>
    </citation>
    <scope>NUCLEOTIDE SEQUENCE</scope>
    <source>
        <strain evidence="2">Duluth1</strain>
        <tissue evidence="2">Whole animal</tissue>
    </source>
</reference>
<evidence type="ECO:0000313" key="2">
    <source>
        <dbReference type="EMBL" id="KAH3698677.1"/>
    </source>
</evidence>
<dbReference type="EMBL" id="JAIWYP010000016">
    <property type="protein sequence ID" value="KAH3698677.1"/>
    <property type="molecule type" value="Genomic_DNA"/>
</dbReference>
<accession>A0A9D4BL05</accession>
<proteinExistence type="predicted"/>
<gene>
    <name evidence="2" type="ORF">DPMN_086223</name>
</gene>
<dbReference type="AlphaFoldDB" id="A0A9D4BL05"/>
<protein>
    <submittedName>
        <fullName evidence="2">Uncharacterized protein</fullName>
    </submittedName>
</protein>
<name>A0A9D4BL05_DREPO</name>
<dbReference type="Proteomes" id="UP000828390">
    <property type="component" value="Unassembled WGS sequence"/>
</dbReference>